<feature type="domain" description="EF-hand" evidence="4">
    <location>
        <begin position="86"/>
        <end position="121"/>
    </location>
</feature>
<evidence type="ECO:0000256" key="1">
    <source>
        <dbReference type="ARBA" id="ARBA00020786"/>
    </source>
</evidence>
<dbReference type="Gene3D" id="1.10.238.10">
    <property type="entry name" value="EF-hand"/>
    <property type="match status" value="2"/>
</dbReference>
<sequence>MKPTVVTDWLTPEKAAECREGFRKFDKDGNGFLDLEELITVLTATGRTYTREEIQVAVDSISGKAGSTGITFEQFASLLQIKMAADTQNRLRARFQLFDKDNTGDISFDELAACLQGIDSLLTSSEITEMMKKCDTNGDGLISYEEFMSMVPSLMSPVSAGPDRSLWEIMSPVEPSSTSMGNLGFAQVKA</sequence>
<dbReference type="PROSITE" id="PS50222">
    <property type="entry name" value="EF_HAND_2"/>
    <property type="match status" value="3"/>
</dbReference>
<dbReference type="SMART" id="SM00054">
    <property type="entry name" value="EFh"/>
    <property type="match status" value="3"/>
</dbReference>
<dbReference type="OrthoDB" id="343296at2759"/>
<reference evidence="5" key="1">
    <citation type="journal article" date="2020" name="Stud. Mycol.">
        <title>101 Dothideomycetes genomes: a test case for predicting lifestyles and emergence of pathogens.</title>
        <authorList>
            <person name="Haridas S."/>
            <person name="Albert R."/>
            <person name="Binder M."/>
            <person name="Bloem J."/>
            <person name="Labutti K."/>
            <person name="Salamov A."/>
            <person name="Andreopoulos B."/>
            <person name="Baker S."/>
            <person name="Barry K."/>
            <person name="Bills G."/>
            <person name="Bluhm B."/>
            <person name="Cannon C."/>
            <person name="Castanera R."/>
            <person name="Culley D."/>
            <person name="Daum C."/>
            <person name="Ezra D."/>
            <person name="Gonzalez J."/>
            <person name="Henrissat B."/>
            <person name="Kuo A."/>
            <person name="Liang C."/>
            <person name="Lipzen A."/>
            <person name="Lutzoni F."/>
            <person name="Magnuson J."/>
            <person name="Mondo S."/>
            <person name="Nolan M."/>
            <person name="Ohm R."/>
            <person name="Pangilinan J."/>
            <person name="Park H.-J."/>
            <person name="Ramirez L."/>
            <person name="Alfaro M."/>
            <person name="Sun H."/>
            <person name="Tritt A."/>
            <person name="Yoshinaga Y."/>
            <person name="Zwiers L.-H."/>
            <person name="Turgeon B."/>
            <person name="Goodwin S."/>
            <person name="Spatafora J."/>
            <person name="Crous P."/>
            <person name="Grigoriev I."/>
        </authorList>
    </citation>
    <scope>NUCLEOTIDE SEQUENCE</scope>
    <source>
        <strain evidence="5">CBS 123094</strain>
    </source>
</reference>
<name>A0A6A5WR91_9PLEO</name>
<dbReference type="FunFam" id="1.10.238.10:FF:000001">
    <property type="entry name" value="Calmodulin 1"/>
    <property type="match status" value="1"/>
</dbReference>
<dbReference type="PANTHER" id="PTHR23048:SF0">
    <property type="entry name" value="CALMODULIN LIKE 3"/>
    <property type="match status" value="1"/>
</dbReference>
<keyword evidence="3" id="KW-0106">Calcium</keyword>
<evidence type="ECO:0000313" key="5">
    <source>
        <dbReference type="EMBL" id="KAF2003588.1"/>
    </source>
</evidence>
<dbReference type="EMBL" id="ML977571">
    <property type="protein sequence ID" value="KAF2003588.1"/>
    <property type="molecule type" value="Genomic_DNA"/>
</dbReference>
<dbReference type="SUPFAM" id="SSF47473">
    <property type="entry name" value="EF-hand"/>
    <property type="match status" value="1"/>
</dbReference>
<feature type="domain" description="EF-hand" evidence="4">
    <location>
        <begin position="122"/>
        <end position="157"/>
    </location>
</feature>
<evidence type="ECO:0000256" key="3">
    <source>
        <dbReference type="ARBA" id="ARBA00022837"/>
    </source>
</evidence>
<dbReference type="InterPro" id="IPR018247">
    <property type="entry name" value="EF_Hand_1_Ca_BS"/>
</dbReference>
<dbReference type="Pfam" id="PF00036">
    <property type="entry name" value="EF-hand_1"/>
    <property type="match status" value="1"/>
</dbReference>
<dbReference type="PROSITE" id="PS00018">
    <property type="entry name" value="EF_HAND_1"/>
    <property type="match status" value="3"/>
</dbReference>
<dbReference type="InterPro" id="IPR002048">
    <property type="entry name" value="EF_hand_dom"/>
</dbReference>
<dbReference type="GO" id="GO:0016460">
    <property type="term" value="C:myosin II complex"/>
    <property type="evidence" value="ECO:0007669"/>
    <property type="project" value="TreeGrafter"/>
</dbReference>
<dbReference type="AlphaFoldDB" id="A0A6A5WR91"/>
<dbReference type="InterPro" id="IPR050230">
    <property type="entry name" value="CALM/Myosin/TropC-like"/>
</dbReference>
<dbReference type="Proteomes" id="UP000799779">
    <property type="component" value="Unassembled WGS sequence"/>
</dbReference>
<gene>
    <name evidence="5" type="ORF">P154DRAFT_428293</name>
</gene>
<feature type="domain" description="EF-hand" evidence="4">
    <location>
        <begin position="13"/>
        <end position="48"/>
    </location>
</feature>
<dbReference type="GO" id="GO:0005509">
    <property type="term" value="F:calcium ion binding"/>
    <property type="evidence" value="ECO:0007669"/>
    <property type="project" value="InterPro"/>
</dbReference>
<protein>
    <recommendedName>
        <fullName evidence="1">Calmodulin</fullName>
    </recommendedName>
</protein>
<organism evidence="5 6">
    <name type="scientific">Amniculicola lignicola CBS 123094</name>
    <dbReference type="NCBI Taxonomy" id="1392246"/>
    <lineage>
        <taxon>Eukaryota</taxon>
        <taxon>Fungi</taxon>
        <taxon>Dikarya</taxon>
        <taxon>Ascomycota</taxon>
        <taxon>Pezizomycotina</taxon>
        <taxon>Dothideomycetes</taxon>
        <taxon>Pleosporomycetidae</taxon>
        <taxon>Pleosporales</taxon>
        <taxon>Amniculicolaceae</taxon>
        <taxon>Amniculicola</taxon>
    </lineage>
</organism>
<evidence type="ECO:0000313" key="6">
    <source>
        <dbReference type="Proteomes" id="UP000799779"/>
    </source>
</evidence>
<proteinExistence type="predicted"/>
<dbReference type="InterPro" id="IPR011992">
    <property type="entry name" value="EF-hand-dom_pair"/>
</dbReference>
<keyword evidence="2" id="KW-0677">Repeat</keyword>
<keyword evidence="6" id="KW-1185">Reference proteome</keyword>
<dbReference type="CDD" id="cd00051">
    <property type="entry name" value="EFh"/>
    <property type="match status" value="1"/>
</dbReference>
<dbReference type="Pfam" id="PF13499">
    <property type="entry name" value="EF-hand_7"/>
    <property type="match status" value="1"/>
</dbReference>
<evidence type="ECO:0000256" key="2">
    <source>
        <dbReference type="ARBA" id="ARBA00022737"/>
    </source>
</evidence>
<dbReference type="PANTHER" id="PTHR23048">
    <property type="entry name" value="MYOSIN LIGHT CHAIN 1, 3"/>
    <property type="match status" value="1"/>
</dbReference>
<evidence type="ECO:0000259" key="4">
    <source>
        <dbReference type="PROSITE" id="PS50222"/>
    </source>
</evidence>
<accession>A0A6A5WR91</accession>